<gene>
    <name evidence="2" type="ORF">Q764_04505</name>
</gene>
<keyword evidence="1" id="KW-0732">Signal</keyword>
<feature type="signal peptide" evidence="1">
    <location>
        <begin position="1"/>
        <end position="18"/>
    </location>
</feature>
<proteinExistence type="predicted"/>
<feature type="chain" id="PRO_5002003190" description="Carboxypeptidase-like regulatory domain-containing protein" evidence="1">
    <location>
        <begin position="19"/>
        <end position="390"/>
    </location>
</feature>
<evidence type="ECO:0000256" key="1">
    <source>
        <dbReference type="SAM" id="SignalP"/>
    </source>
</evidence>
<dbReference type="InterPro" id="IPR008969">
    <property type="entry name" value="CarboxyPept-like_regulatory"/>
</dbReference>
<dbReference type="AlphaFoldDB" id="A0A0A2ME31"/>
<evidence type="ECO:0000313" key="2">
    <source>
        <dbReference type="EMBL" id="KGO89876.1"/>
    </source>
</evidence>
<accession>A0A0A2ME31</accession>
<dbReference type="OrthoDB" id="1307311at2"/>
<keyword evidence="3" id="KW-1185">Reference proteome</keyword>
<name>A0A0A2ME31_9FLAO</name>
<sequence length="390" mass="45598">MKRTLLAFLLLFQIGLWAQNKEIVVILKDYETNLPVSDATITVLSTKQGLVSNEEGVFKLSLEKPSKIEISHTSYKTLTVNSSSLKLKENIIYLESNNKTLEEIIVTKKHPQEILKNLVENSSKKLTIPINLKIYVREFFKSNDKYTSFNDGLLNFYIQGKPGNIKADILVEQNRFYGLINEVVEESTLGYNLNDIISNYYEFKYLKKVIEAYSKKKYEYEIKTYAANPDYYLMNIRPIPTIDEYLPDYFVVYDYKKNIIIEINSSVLTERYEFKGVTDFLVVKGKVFNSEFNAAYKYDGDDYYLAKSKEEIGFITTNKKKVEERIEVKNYLVTTNHNNKPVPYDKEDVYKEKSLFNKRNSILTNYWEFDSGLTPTEEEKKIIESLAEKF</sequence>
<evidence type="ECO:0008006" key="4">
    <source>
        <dbReference type="Google" id="ProtNLM"/>
    </source>
</evidence>
<dbReference type="SUPFAM" id="SSF49464">
    <property type="entry name" value="Carboxypeptidase regulatory domain-like"/>
    <property type="match status" value="1"/>
</dbReference>
<protein>
    <recommendedName>
        <fullName evidence="4">Carboxypeptidase-like regulatory domain-containing protein</fullName>
    </recommendedName>
</protein>
<dbReference type="Pfam" id="PF13715">
    <property type="entry name" value="CarbopepD_reg_2"/>
    <property type="match status" value="1"/>
</dbReference>
<dbReference type="Proteomes" id="UP000030121">
    <property type="component" value="Unassembled WGS sequence"/>
</dbReference>
<reference evidence="2 3" key="1">
    <citation type="submission" date="2013-09" db="EMBL/GenBank/DDBJ databases">
        <authorList>
            <person name="Zeng Z."/>
            <person name="Chen C."/>
        </authorList>
    </citation>
    <scope>NUCLEOTIDE SEQUENCE [LARGE SCALE GENOMIC DNA]</scope>
    <source>
        <strain evidence="2 3">GH29-5</strain>
    </source>
</reference>
<dbReference type="RefSeq" id="WP_026981697.1">
    <property type="nucleotide sequence ID" value="NZ_JRLW01000004.1"/>
</dbReference>
<comment type="caution">
    <text evidence="2">The sequence shown here is derived from an EMBL/GenBank/DDBJ whole genome shotgun (WGS) entry which is preliminary data.</text>
</comment>
<dbReference type="EMBL" id="JRLW01000004">
    <property type="protein sequence ID" value="KGO89876.1"/>
    <property type="molecule type" value="Genomic_DNA"/>
</dbReference>
<organism evidence="2 3">
    <name type="scientific">Flavobacterium suncheonense GH29-5 = DSM 17707</name>
    <dbReference type="NCBI Taxonomy" id="1121899"/>
    <lineage>
        <taxon>Bacteria</taxon>
        <taxon>Pseudomonadati</taxon>
        <taxon>Bacteroidota</taxon>
        <taxon>Flavobacteriia</taxon>
        <taxon>Flavobacteriales</taxon>
        <taxon>Flavobacteriaceae</taxon>
        <taxon>Flavobacterium</taxon>
    </lineage>
</organism>
<evidence type="ECO:0000313" key="3">
    <source>
        <dbReference type="Proteomes" id="UP000030121"/>
    </source>
</evidence>
<dbReference type="STRING" id="1121899.GCA_000430025_01476"/>
<dbReference type="eggNOG" id="ENOG5033Q8X">
    <property type="taxonomic scope" value="Bacteria"/>
</dbReference>